<evidence type="ECO:0000259" key="2">
    <source>
        <dbReference type="PROSITE" id="PS50995"/>
    </source>
</evidence>
<evidence type="ECO:0000256" key="1">
    <source>
        <dbReference type="SAM" id="MobiDB-lite"/>
    </source>
</evidence>
<name>A0A6B3SJU8_9BURK</name>
<dbReference type="PANTHER" id="PTHR33164:SF43">
    <property type="entry name" value="HTH-TYPE TRANSCRIPTIONAL REPRESSOR YETL"/>
    <property type="match status" value="1"/>
</dbReference>
<feature type="domain" description="HTH marR-type" evidence="2">
    <location>
        <begin position="38"/>
        <end position="167"/>
    </location>
</feature>
<dbReference type="AlphaFoldDB" id="A0A6B3SJU8"/>
<organism evidence="3 4">
    <name type="scientific">Noviherbaspirillum galbum</name>
    <dbReference type="NCBI Taxonomy" id="2709383"/>
    <lineage>
        <taxon>Bacteria</taxon>
        <taxon>Pseudomonadati</taxon>
        <taxon>Pseudomonadota</taxon>
        <taxon>Betaproteobacteria</taxon>
        <taxon>Burkholderiales</taxon>
        <taxon>Oxalobacteraceae</taxon>
        <taxon>Noviherbaspirillum</taxon>
    </lineage>
</organism>
<sequence length="185" mass="19830">MKGKKRNEADGAAGAATKAAAPTEVGDAGGADALDIDALKMFRVLIRAAQRHSSWVERQCGVTGAQLWMMQELHEAPGLRVGELAERMAIHQTTASNLLDAIVRKGLADKVRDASDQRIVKVLLSKEGKAVIRRAPKPARGLLPEALLRMQPDDLKALTTGLHALLNAIELPEDSSAGLPLPFMM</sequence>
<keyword evidence="4" id="KW-1185">Reference proteome</keyword>
<evidence type="ECO:0000313" key="4">
    <source>
        <dbReference type="Proteomes" id="UP000482155"/>
    </source>
</evidence>
<accession>A0A6B3SJU8</accession>
<dbReference type="EMBL" id="JAAIVB010000025">
    <property type="protein sequence ID" value="NEX61000.1"/>
    <property type="molecule type" value="Genomic_DNA"/>
</dbReference>
<dbReference type="PANTHER" id="PTHR33164">
    <property type="entry name" value="TRANSCRIPTIONAL REGULATOR, MARR FAMILY"/>
    <property type="match status" value="1"/>
</dbReference>
<comment type="caution">
    <text evidence="3">The sequence shown here is derived from an EMBL/GenBank/DDBJ whole genome shotgun (WGS) entry which is preliminary data.</text>
</comment>
<dbReference type="Gene3D" id="1.10.10.10">
    <property type="entry name" value="Winged helix-like DNA-binding domain superfamily/Winged helix DNA-binding domain"/>
    <property type="match status" value="1"/>
</dbReference>
<dbReference type="SMART" id="SM00347">
    <property type="entry name" value="HTH_MARR"/>
    <property type="match status" value="1"/>
</dbReference>
<dbReference type="GO" id="GO:0006950">
    <property type="term" value="P:response to stress"/>
    <property type="evidence" value="ECO:0007669"/>
    <property type="project" value="TreeGrafter"/>
</dbReference>
<dbReference type="InterPro" id="IPR000835">
    <property type="entry name" value="HTH_MarR-typ"/>
</dbReference>
<feature type="compositionally biased region" description="Low complexity" evidence="1">
    <location>
        <begin position="10"/>
        <end position="21"/>
    </location>
</feature>
<dbReference type="PRINTS" id="PR00598">
    <property type="entry name" value="HTHMARR"/>
</dbReference>
<gene>
    <name evidence="3" type="ORF">G3574_07920</name>
</gene>
<dbReference type="InterPro" id="IPR036388">
    <property type="entry name" value="WH-like_DNA-bd_sf"/>
</dbReference>
<dbReference type="InterPro" id="IPR036390">
    <property type="entry name" value="WH_DNA-bd_sf"/>
</dbReference>
<feature type="region of interest" description="Disordered" evidence="1">
    <location>
        <begin position="1"/>
        <end position="21"/>
    </location>
</feature>
<dbReference type="SUPFAM" id="SSF46785">
    <property type="entry name" value="Winged helix' DNA-binding domain"/>
    <property type="match status" value="1"/>
</dbReference>
<dbReference type="GO" id="GO:0003700">
    <property type="term" value="F:DNA-binding transcription factor activity"/>
    <property type="evidence" value="ECO:0007669"/>
    <property type="project" value="InterPro"/>
</dbReference>
<evidence type="ECO:0000313" key="3">
    <source>
        <dbReference type="EMBL" id="NEX61000.1"/>
    </source>
</evidence>
<dbReference type="InterPro" id="IPR039422">
    <property type="entry name" value="MarR/SlyA-like"/>
</dbReference>
<dbReference type="PROSITE" id="PS50995">
    <property type="entry name" value="HTH_MARR_2"/>
    <property type="match status" value="1"/>
</dbReference>
<dbReference type="RefSeq" id="WP_163961784.1">
    <property type="nucleotide sequence ID" value="NZ_JAAIVB010000025.1"/>
</dbReference>
<reference evidence="3 4" key="1">
    <citation type="submission" date="2020-02" db="EMBL/GenBank/DDBJ databases">
        <authorList>
            <person name="Kim M.K."/>
        </authorList>
    </citation>
    <scope>NUCLEOTIDE SEQUENCE [LARGE SCALE GENOMIC DNA]</scope>
    <source>
        <strain evidence="3 4">17J57-3</strain>
    </source>
</reference>
<proteinExistence type="predicted"/>
<protein>
    <submittedName>
        <fullName evidence="3">MarR family transcriptional regulator</fullName>
    </submittedName>
</protein>
<dbReference type="Proteomes" id="UP000482155">
    <property type="component" value="Unassembled WGS sequence"/>
</dbReference>
<dbReference type="Pfam" id="PF12802">
    <property type="entry name" value="MarR_2"/>
    <property type="match status" value="1"/>
</dbReference>